<dbReference type="NCBIfam" id="TIGR01003">
    <property type="entry name" value="PTS_HPr_family"/>
    <property type="match status" value="1"/>
</dbReference>
<dbReference type="SUPFAM" id="SSF52283">
    <property type="entry name" value="Formate/glycerate dehydrogenase catalytic domain-like"/>
    <property type="match status" value="1"/>
</dbReference>
<dbReference type="InterPro" id="IPR029753">
    <property type="entry name" value="D-isomer_DH_CS"/>
</dbReference>
<dbReference type="Gene3D" id="3.30.1340.10">
    <property type="entry name" value="HPr-like"/>
    <property type="match status" value="1"/>
</dbReference>
<keyword evidence="4 6" id="KW-0560">Oxidoreductase</keyword>
<evidence type="ECO:0000259" key="7">
    <source>
        <dbReference type="PROSITE" id="PS51350"/>
    </source>
</evidence>
<dbReference type="SUPFAM" id="SSF55594">
    <property type="entry name" value="HPr-like"/>
    <property type="match status" value="1"/>
</dbReference>
<dbReference type="Pfam" id="PF02826">
    <property type="entry name" value="2-Hacid_dh_C"/>
    <property type="match status" value="1"/>
</dbReference>
<evidence type="ECO:0000313" key="8">
    <source>
        <dbReference type="EMBL" id="BBH26390.1"/>
    </source>
</evidence>
<keyword evidence="9" id="KW-1185">Reference proteome</keyword>
<evidence type="ECO:0000256" key="1">
    <source>
        <dbReference type="ARBA" id="ARBA00003681"/>
    </source>
</evidence>
<dbReference type="PRINTS" id="PR00107">
    <property type="entry name" value="PHOSPHOCPHPR"/>
</dbReference>
<dbReference type="InterPro" id="IPR006139">
    <property type="entry name" value="D-isomer_2_OHA_DH_cat_dom"/>
</dbReference>
<dbReference type="InParanoid" id="A0A3G9J5L6"/>
<evidence type="ECO:0000256" key="6">
    <source>
        <dbReference type="RuleBase" id="RU003719"/>
    </source>
</evidence>
<dbReference type="SUPFAM" id="SSF51735">
    <property type="entry name" value="NAD(P)-binding Rossmann-fold domains"/>
    <property type="match status" value="1"/>
</dbReference>
<dbReference type="InterPro" id="IPR000032">
    <property type="entry name" value="HPr-like"/>
</dbReference>
<dbReference type="CDD" id="cd00367">
    <property type="entry name" value="PTS-HPr_like"/>
    <property type="match status" value="1"/>
</dbReference>
<dbReference type="PROSITE" id="PS51350">
    <property type="entry name" value="PTS_HPR_DOM"/>
    <property type="match status" value="1"/>
</dbReference>
<dbReference type="InterPro" id="IPR001020">
    <property type="entry name" value="PTS_HPr_His_P_site"/>
</dbReference>
<dbReference type="PROSITE" id="PS00369">
    <property type="entry name" value="PTS_HPR_HIS"/>
    <property type="match status" value="1"/>
</dbReference>
<feature type="domain" description="HPr" evidence="7">
    <location>
        <begin position="1"/>
        <end position="93"/>
    </location>
</feature>
<gene>
    <name evidence="8" type="ORF">SG0102_13240</name>
</gene>
<comment type="function">
    <text evidence="1">General (non sugar-specific) component of the phosphoenolpyruvate-dependent sugar phosphotransferase system (sugar PTS). This major carbohydrate active-transport system catalyzes the phosphorylation of incoming sugar substrates concomitantly with their translocation across the cell membrane. The phosphoryl group from phosphoenolpyruvate (PEP) is transferred to the phosphoryl carrier protein HPr by enzyme I. Phospho-HPr then transfers it to the PTS EIIA domain.</text>
</comment>
<reference evidence="8 9" key="1">
    <citation type="submission" date="2018-11" db="EMBL/GenBank/DDBJ databases">
        <title>Novel Erysipelotrichaceae bacterium isolated from small intestine of a swine.</title>
        <authorList>
            <person name="Kim J.S."/>
            <person name="Choe H."/>
            <person name="Lee Y.R."/>
            <person name="Kim K.M."/>
            <person name="Park D.S."/>
        </authorList>
    </citation>
    <scope>NUCLEOTIDE SEQUENCE [LARGE SCALE GENOMIC DNA]</scope>
    <source>
        <strain evidence="8 9">SG0102</strain>
    </source>
</reference>
<evidence type="ECO:0000256" key="2">
    <source>
        <dbReference type="ARBA" id="ARBA00005854"/>
    </source>
</evidence>
<dbReference type="Pfam" id="PF00389">
    <property type="entry name" value="2-Hacid_dh"/>
    <property type="match status" value="1"/>
</dbReference>
<evidence type="ECO:0000256" key="4">
    <source>
        <dbReference type="ARBA" id="ARBA00023002"/>
    </source>
</evidence>
<dbReference type="PROSITE" id="PS00671">
    <property type="entry name" value="D_2_HYDROXYACID_DH_3"/>
    <property type="match status" value="1"/>
</dbReference>
<dbReference type="RefSeq" id="WP_125119264.1">
    <property type="nucleotide sequence ID" value="NZ_AP019309.1"/>
</dbReference>
<comment type="similarity">
    <text evidence="2 6">Belongs to the D-isomer specific 2-hydroxyacid dehydrogenase family.</text>
</comment>
<dbReference type="CDD" id="cd12183">
    <property type="entry name" value="LDH_like_2"/>
    <property type="match status" value="1"/>
</dbReference>
<accession>A0A3G9J5L6</accession>
<dbReference type="GO" id="GO:0008720">
    <property type="term" value="F:D-lactate dehydrogenase (NAD+) activity"/>
    <property type="evidence" value="ECO:0007669"/>
    <property type="project" value="TreeGrafter"/>
</dbReference>
<sequence>MKEITYVVDNPMGVHARPAALLAQLCVGLKSAVRLECNGKTAAGNNVLEILALGAKKGDTLHVTAEGDDEEAAIAQVNELLHGEFAEKEAPEVLKIAFFGTKDYDRVFFSELAKEKGPGTYNSEIKYFTTRLTPETAPLAKGYDAVCIFVNDEAPRQVVETLAEGGVKLILLRCAGFNNVDLQAAKECGIKVARVPAYSPYAVAEHAMAIMQEANRRLGRAYNKVRDNNFALSGLLGVDLHNKVCGVMGTGKIGQCFARIAKGYGMTVIGWDAFPNKKLEEEGLLTYVTEDELLEKADLISLHMPLIMGEGGTYHKIDKDAIAKMKDDVMLVNSARGPLIDTEALIAALKDGKFHAVALDVYEGEDANVYTDRSDERLHSSITARLTMFPNLVLTSHQAFFTREALQAIAVVTMENARNFNEGNDLGNAEVKAK</sequence>
<dbReference type="InterPro" id="IPR058205">
    <property type="entry name" value="D-LDH-like"/>
</dbReference>
<dbReference type="GO" id="GO:0051287">
    <property type="term" value="F:NAD binding"/>
    <property type="evidence" value="ECO:0007669"/>
    <property type="project" value="InterPro"/>
</dbReference>
<protein>
    <recommendedName>
        <fullName evidence="3">Phosphocarrier protein HPr</fullName>
    </recommendedName>
</protein>
<evidence type="ECO:0000313" key="9">
    <source>
        <dbReference type="Proteomes" id="UP000268059"/>
    </source>
</evidence>
<proteinExistence type="inferred from homology"/>
<name>A0A3G9J5L6_9FIRM</name>
<dbReference type="PANTHER" id="PTHR43026">
    <property type="entry name" value="2-HYDROXYACID DEHYDROGENASE HOMOLOG 1-RELATED"/>
    <property type="match status" value="1"/>
</dbReference>
<dbReference type="KEGG" id="ebm:SG0102_13240"/>
<keyword evidence="5" id="KW-0520">NAD</keyword>
<dbReference type="OrthoDB" id="9805416at2"/>
<dbReference type="InterPro" id="IPR006140">
    <property type="entry name" value="D-isomer_DH_NAD-bd"/>
</dbReference>
<dbReference type="Pfam" id="PF00381">
    <property type="entry name" value="PTS-HPr"/>
    <property type="match status" value="1"/>
</dbReference>
<dbReference type="Proteomes" id="UP000268059">
    <property type="component" value="Chromosome"/>
</dbReference>
<dbReference type="EMBL" id="AP019309">
    <property type="protein sequence ID" value="BBH26390.1"/>
    <property type="molecule type" value="Genomic_DNA"/>
</dbReference>
<dbReference type="PANTHER" id="PTHR43026:SF1">
    <property type="entry name" value="2-HYDROXYACID DEHYDROGENASE HOMOLOG 1-RELATED"/>
    <property type="match status" value="1"/>
</dbReference>
<evidence type="ECO:0000256" key="5">
    <source>
        <dbReference type="ARBA" id="ARBA00023027"/>
    </source>
</evidence>
<evidence type="ECO:0000256" key="3">
    <source>
        <dbReference type="ARBA" id="ARBA00020422"/>
    </source>
</evidence>
<dbReference type="InterPro" id="IPR036291">
    <property type="entry name" value="NAD(P)-bd_dom_sf"/>
</dbReference>
<dbReference type="InterPro" id="IPR035895">
    <property type="entry name" value="HPr-like_sf"/>
</dbReference>
<dbReference type="AlphaFoldDB" id="A0A3G9J5L6"/>
<dbReference type="Gene3D" id="3.40.50.720">
    <property type="entry name" value="NAD(P)-binding Rossmann-like Domain"/>
    <property type="match status" value="2"/>
</dbReference>
<organism evidence="8 9">
    <name type="scientific">Intestinibaculum porci</name>
    <dbReference type="NCBI Taxonomy" id="2487118"/>
    <lineage>
        <taxon>Bacteria</taxon>
        <taxon>Bacillati</taxon>
        <taxon>Bacillota</taxon>
        <taxon>Erysipelotrichia</taxon>
        <taxon>Erysipelotrichales</taxon>
        <taxon>Erysipelotrichaceae</taxon>
        <taxon>Intestinibaculum</taxon>
    </lineage>
</organism>